<keyword evidence="3" id="KW-0472">Membrane</keyword>
<dbReference type="Gene3D" id="3.30.70.240">
    <property type="match status" value="1"/>
</dbReference>
<dbReference type="Proteomes" id="UP001187531">
    <property type="component" value="Unassembled WGS sequence"/>
</dbReference>
<reference evidence="8" key="1">
    <citation type="submission" date="2023-07" db="EMBL/GenBank/DDBJ databases">
        <title>Chromosome-level genome assembly of Artemia franciscana.</title>
        <authorList>
            <person name="Jo E."/>
        </authorList>
    </citation>
    <scope>NUCLEOTIDE SEQUENCE</scope>
    <source>
        <tissue evidence="8">Whole body</tissue>
    </source>
</reference>
<dbReference type="Gene3D" id="3.30.70.870">
    <property type="entry name" value="Elongation Factor G (Translational Gtpase), domain 3"/>
    <property type="match status" value="1"/>
</dbReference>
<keyword evidence="6" id="KW-0342">GTP-binding</keyword>
<organism evidence="8 9">
    <name type="scientific">Artemia franciscana</name>
    <name type="common">Brine shrimp</name>
    <name type="synonym">Artemia sanfranciscana</name>
    <dbReference type="NCBI Taxonomy" id="6661"/>
    <lineage>
        <taxon>Eukaryota</taxon>
        <taxon>Metazoa</taxon>
        <taxon>Ecdysozoa</taxon>
        <taxon>Arthropoda</taxon>
        <taxon>Crustacea</taxon>
        <taxon>Branchiopoda</taxon>
        <taxon>Anostraca</taxon>
        <taxon>Artemiidae</taxon>
        <taxon>Artemia</taxon>
    </lineage>
</organism>
<dbReference type="AlphaFoldDB" id="A0AA88IPH0"/>
<keyword evidence="4" id="KW-0378">Hydrolase</keyword>
<dbReference type="InterPro" id="IPR027417">
    <property type="entry name" value="P-loop_NTPase"/>
</dbReference>
<dbReference type="SUPFAM" id="SSF54980">
    <property type="entry name" value="EF-G C-terminal domain-like"/>
    <property type="match status" value="2"/>
</dbReference>
<dbReference type="InterPro" id="IPR000640">
    <property type="entry name" value="EFG_V-like"/>
</dbReference>
<comment type="similarity">
    <text evidence="1">Belongs to the TRAFAC class translation factor GTPase superfamily. Classic translation factor GTPase family. LepA subfamily.</text>
</comment>
<dbReference type="InterPro" id="IPR013842">
    <property type="entry name" value="LepA_CTD"/>
</dbReference>
<comment type="caution">
    <text evidence="8">The sequence shown here is derived from an EMBL/GenBank/DDBJ whole genome shotgun (WGS) entry which is preliminary data.</text>
</comment>
<dbReference type="Gene3D" id="3.40.50.300">
    <property type="entry name" value="P-loop containing nucleotide triphosphate hydrolases"/>
    <property type="match status" value="1"/>
</dbReference>
<dbReference type="HAMAP" id="MF_00071">
    <property type="entry name" value="LepA"/>
    <property type="match status" value="1"/>
</dbReference>
<dbReference type="InterPro" id="IPR006297">
    <property type="entry name" value="EF-4"/>
</dbReference>
<evidence type="ECO:0000256" key="6">
    <source>
        <dbReference type="ARBA" id="ARBA00023134"/>
    </source>
</evidence>
<evidence type="ECO:0000256" key="1">
    <source>
        <dbReference type="ARBA" id="ARBA00005454"/>
    </source>
</evidence>
<dbReference type="Gene3D" id="2.40.30.10">
    <property type="entry name" value="Translation factors"/>
    <property type="match status" value="1"/>
</dbReference>
<dbReference type="PROSITE" id="PS51722">
    <property type="entry name" value="G_TR_2"/>
    <property type="match status" value="1"/>
</dbReference>
<feature type="non-terminal residue" evidence="8">
    <location>
        <position position="820"/>
    </location>
</feature>
<keyword evidence="3" id="KW-0999">Mitochondrion inner membrane</keyword>
<dbReference type="GO" id="GO:0045727">
    <property type="term" value="P:positive regulation of translation"/>
    <property type="evidence" value="ECO:0007669"/>
    <property type="project" value="TreeGrafter"/>
</dbReference>
<dbReference type="FunFam" id="3.30.70.240:FF:000007">
    <property type="entry name" value="Translation factor GUF1, mitochondrial"/>
    <property type="match status" value="1"/>
</dbReference>
<dbReference type="InterPro" id="IPR009000">
    <property type="entry name" value="Transl_B-barrel_sf"/>
</dbReference>
<keyword evidence="9" id="KW-1185">Reference proteome</keyword>
<dbReference type="SUPFAM" id="SSF50447">
    <property type="entry name" value="Translation proteins"/>
    <property type="match status" value="1"/>
</dbReference>
<dbReference type="CDD" id="cd03699">
    <property type="entry name" value="EF4_II"/>
    <property type="match status" value="1"/>
</dbReference>
<evidence type="ECO:0000256" key="2">
    <source>
        <dbReference type="ARBA" id="ARBA00022741"/>
    </source>
</evidence>
<dbReference type="Pfam" id="PF00009">
    <property type="entry name" value="GTP_EFTU"/>
    <property type="match status" value="1"/>
</dbReference>
<dbReference type="PANTHER" id="PTHR43512">
    <property type="entry name" value="TRANSLATION FACTOR GUF1-RELATED"/>
    <property type="match status" value="1"/>
</dbReference>
<evidence type="ECO:0000313" key="8">
    <source>
        <dbReference type="EMBL" id="KAK2725377.1"/>
    </source>
</evidence>
<dbReference type="InterPro" id="IPR038363">
    <property type="entry name" value="LepA_C_sf"/>
</dbReference>
<dbReference type="InterPro" id="IPR035647">
    <property type="entry name" value="EFG_III/V"/>
</dbReference>
<dbReference type="GO" id="GO:0097177">
    <property type="term" value="F:mitochondrial ribosome binding"/>
    <property type="evidence" value="ECO:0007669"/>
    <property type="project" value="TreeGrafter"/>
</dbReference>
<evidence type="ECO:0000256" key="5">
    <source>
        <dbReference type="ARBA" id="ARBA00023128"/>
    </source>
</evidence>
<dbReference type="GO" id="GO:0005739">
    <property type="term" value="C:mitochondrion"/>
    <property type="evidence" value="ECO:0007669"/>
    <property type="project" value="TreeGrafter"/>
</dbReference>
<keyword evidence="2" id="KW-0547">Nucleotide-binding</keyword>
<gene>
    <name evidence="8" type="ORF">QYM36_000021</name>
</gene>
<dbReference type="SUPFAM" id="SSF52540">
    <property type="entry name" value="P-loop containing nucleoside triphosphate hydrolases"/>
    <property type="match status" value="1"/>
</dbReference>
<dbReference type="CDD" id="cd03709">
    <property type="entry name" value="lepA_C"/>
    <property type="match status" value="1"/>
</dbReference>
<dbReference type="FunFam" id="3.30.70.870:FF:000004">
    <property type="entry name" value="Translation factor GUF1, mitochondrial"/>
    <property type="match status" value="1"/>
</dbReference>
<evidence type="ECO:0000313" key="9">
    <source>
        <dbReference type="Proteomes" id="UP001187531"/>
    </source>
</evidence>
<dbReference type="InterPro" id="IPR035654">
    <property type="entry name" value="LepA_IV"/>
</dbReference>
<feature type="domain" description="Tr-type G" evidence="7">
    <location>
        <begin position="1"/>
        <end position="97"/>
    </location>
</feature>
<dbReference type="PANTHER" id="PTHR43512:SF7">
    <property type="entry name" value="TRANSLATION FACTOR GUF1, MITOCHONDRIAL"/>
    <property type="match status" value="1"/>
</dbReference>
<keyword evidence="5" id="KW-0496">Mitochondrion</keyword>
<dbReference type="Gene3D" id="3.30.70.2570">
    <property type="entry name" value="Elongation factor 4, C-terminal domain"/>
    <property type="match status" value="1"/>
</dbReference>
<dbReference type="GO" id="GO:0003924">
    <property type="term" value="F:GTPase activity"/>
    <property type="evidence" value="ECO:0007669"/>
    <property type="project" value="InterPro"/>
</dbReference>
<dbReference type="GO" id="GO:0005525">
    <property type="term" value="F:GTP binding"/>
    <property type="evidence" value="ECO:0007669"/>
    <property type="project" value="UniProtKB-KW"/>
</dbReference>
<dbReference type="EMBL" id="JAVRJZ010000002">
    <property type="protein sequence ID" value="KAK2725377.1"/>
    <property type="molecule type" value="Genomic_DNA"/>
</dbReference>
<dbReference type="Pfam" id="PF06421">
    <property type="entry name" value="LepA_C"/>
    <property type="match status" value="1"/>
</dbReference>
<evidence type="ECO:0000259" key="7">
    <source>
        <dbReference type="PROSITE" id="PS51722"/>
    </source>
</evidence>
<dbReference type="CDD" id="cd16260">
    <property type="entry name" value="EF4_III"/>
    <property type="match status" value="1"/>
</dbReference>
<evidence type="ECO:0000256" key="3">
    <source>
        <dbReference type="ARBA" id="ARBA00022792"/>
    </source>
</evidence>
<protein>
    <recommendedName>
        <fullName evidence="7">Tr-type G domain-containing protein</fullName>
    </recommendedName>
</protein>
<evidence type="ECO:0000256" key="4">
    <source>
        <dbReference type="ARBA" id="ARBA00022801"/>
    </source>
</evidence>
<dbReference type="Pfam" id="PF00679">
    <property type="entry name" value="EFG_C"/>
    <property type="match status" value="1"/>
</dbReference>
<accession>A0AA88IPH0</accession>
<name>A0AA88IPH0_ARTSF</name>
<sequence length="820" mass="91286">VSRSLSACQGVILLVDANQGIQAQTVANFYLAFSKNLVIIPVLNKIDLKNANPEAVQKQMKNVFEVDESEVLKVSAKTGFQVANVLEAIIERIPPPASCLRDSDFKALIFDSWYDRYRGAIPLVAVLDGSVSSGTRIFSCHTKKIYEVREVGVLRPDECPVTALYAGQVGYITCNMRSASEALIGDTLGKKDCNTVPVTTIKPAKPMVFAGIFPMDQSETPELRSAIEKLVLNDSSVSVTIDSSPALGQGWRLGFLGLLHMEVFSQRLEQEYGAEVITTVPSVPYKVRLLGEKAIQRHGKNVITITSAAYLPEPSVIADIEEPVINGTIITPAVYFGPILSLCLERRGVQKEIANIDDSRMMLSFKLPLNEIALDFYDALKSASSGYASFDYEEAGYESSNLVKLNLLLNGVLVEELSSIVHLSKAQSFGRQLCQKLKEVIPRQQFVMSKVKSSLETSDHESLESLTVMNEKSVAVLLDMLKDVIGSFKVPGGKFNASQICSRIQYLHQRTIEENIELLRIENSRLNEVVNLQKELERIKSQKNGQIYVPAPQQASYAQALKGPETFSVILEPVSVEKRNRMNFDEAMQVTESISRVVKGENSDFSVKKVVPAKEGRVILELGSKRELEAAMSVLTEKVSDTKYKPKEVKKHFPRMLVNGAPSPQVKDESEKYLLQCNPEIQRMANEGESFRIITILENASKRKVVVEVSPKIRQFILSQRGLRIGFILASCDDYVHLIRCSKCCLYGHRKTDCRADEVCSWCMGPHTYKNCDKSFSSRPNCRACEKNKLKSDGHAAYELSKCPVAKKLTARLKNNIQFN</sequence>
<proteinExistence type="inferred from homology"/>
<dbReference type="InterPro" id="IPR000795">
    <property type="entry name" value="T_Tr_GTP-bd_dom"/>
</dbReference>
<dbReference type="FunFam" id="2.40.30.10:FF:000015">
    <property type="entry name" value="Translation factor GUF1, mitochondrial"/>
    <property type="match status" value="1"/>
</dbReference>